<feature type="region of interest" description="Disordered" evidence="1">
    <location>
        <begin position="1"/>
        <end position="101"/>
    </location>
</feature>
<keyword evidence="2" id="KW-0812">Transmembrane</keyword>
<feature type="transmembrane region" description="Helical" evidence="2">
    <location>
        <begin position="122"/>
        <end position="148"/>
    </location>
</feature>
<feature type="compositionally biased region" description="Acidic residues" evidence="1">
    <location>
        <begin position="14"/>
        <end position="42"/>
    </location>
</feature>
<name>A0A1J7H6X8_LUPAN</name>
<keyword evidence="4" id="KW-1185">Reference proteome</keyword>
<protein>
    <submittedName>
        <fullName evidence="3">Uncharacterized protein</fullName>
    </submittedName>
</protein>
<dbReference type="EMBL" id="CM007376">
    <property type="protein sequence ID" value="OIV96162.1"/>
    <property type="molecule type" value="Genomic_DNA"/>
</dbReference>
<evidence type="ECO:0000256" key="1">
    <source>
        <dbReference type="SAM" id="MobiDB-lite"/>
    </source>
</evidence>
<dbReference type="Proteomes" id="UP000188354">
    <property type="component" value="Chromosome LG16"/>
</dbReference>
<keyword evidence="2" id="KW-0472">Membrane</keyword>
<accession>A0A1J7H6X8</accession>
<gene>
    <name evidence="3" type="ORF">TanjilG_13094</name>
</gene>
<organism evidence="3 4">
    <name type="scientific">Lupinus angustifolius</name>
    <name type="common">Narrow-leaved blue lupine</name>
    <dbReference type="NCBI Taxonomy" id="3871"/>
    <lineage>
        <taxon>Eukaryota</taxon>
        <taxon>Viridiplantae</taxon>
        <taxon>Streptophyta</taxon>
        <taxon>Embryophyta</taxon>
        <taxon>Tracheophyta</taxon>
        <taxon>Spermatophyta</taxon>
        <taxon>Magnoliopsida</taxon>
        <taxon>eudicotyledons</taxon>
        <taxon>Gunneridae</taxon>
        <taxon>Pentapetalae</taxon>
        <taxon>rosids</taxon>
        <taxon>fabids</taxon>
        <taxon>Fabales</taxon>
        <taxon>Fabaceae</taxon>
        <taxon>Papilionoideae</taxon>
        <taxon>50 kb inversion clade</taxon>
        <taxon>genistoids sensu lato</taxon>
        <taxon>core genistoids</taxon>
        <taxon>Genisteae</taxon>
        <taxon>Lupinus</taxon>
    </lineage>
</organism>
<keyword evidence="2" id="KW-1133">Transmembrane helix</keyword>
<proteinExistence type="predicted"/>
<feature type="compositionally biased region" description="Acidic residues" evidence="1">
    <location>
        <begin position="49"/>
        <end position="72"/>
    </location>
</feature>
<evidence type="ECO:0000313" key="4">
    <source>
        <dbReference type="Proteomes" id="UP000188354"/>
    </source>
</evidence>
<dbReference type="AlphaFoldDB" id="A0A1J7H6X8"/>
<reference evidence="3 4" key="1">
    <citation type="journal article" date="2017" name="Plant Biotechnol. J.">
        <title>A comprehensive draft genome sequence for lupin (Lupinus angustifolius), an emerging health food: insights into plant-microbe interactions and legume evolution.</title>
        <authorList>
            <person name="Hane J.K."/>
            <person name="Ming Y."/>
            <person name="Kamphuis L.G."/>
            <person name="Nelson M.N."/>
            <person name="Garg G."/>
            <person name="Atkins C.A."/>
            <person name="Bayer P.E."/>
            <person name="Bravo A."/>
            <person name="Bringans S."/>
            <person name="Cannon S."/>
            <person name="Edwards D."/>
            <person name="Foley R."/>
            <person name="Gao L.L."/>
            <person name="Harrison M.J."/>
            <person name="Huang W."/>
            <person name="Hurgobin B."/>
            <person name="Li S."/>
            <person name="Liu C.W."/>
            <person name="McGrath A."/>
            <person name="Morahan G."/>
            <person name="Murray J."/>
            <person name="Weller J."/>
            <person name="Jian J."/>
            <person name="Singh K.B."/>
        </authorList>
    </citation>
    <scope>NUCLEOTIDE SEQUENCE [LARGE SCALE GENOMIC DNA]</scope>
    <source>
        <strain evidence="4">cv. Tanjil</strain>
        <tissue evidence="3">Whole plant</tissue>
    </source>
</reference>
<evidence type="ECO:0000256" key="2">
    <source>
        <dbReference type="SAM" id="Phobius"/>
    </source>
</evidence>
<feature type="compositionally biased region" description="Gly residues" evidence="1">
    <location>
        <begin position="80"/>
        <end position="93"/>
    </location>
</feature>
<sequence length="162" mass="17189">MGYTEHKSGGGVDGDGDVEDELENGDEGTGDGDVEDELENGDEGTHDGDVEDEPENGDGDVEDEPENDDVEDEPKNGDDGTCGSGSGGGCGCGGDDEEKGHEESLHEWCQALGKTHTKRNSLGVGIILEPLPLLYAYVLGNVILMLYLDYKERLFIGILSLI</sequence>
<dbReference type="Gramene" id="OIV96162">
    <property type="protein sequence ID" value="OIV96162"/>
    <property type="gene ID" value="TanjilG_13094"/>
</dbReference>
<evidence type="ECO:0000313" key="3">
    <source>
        <dbReference type="EMBL" id="OIV96162.1"/>
    </source>
</evidence>